<keyword evidence="11" id="KW-0768">Sushi</keyword>
<dbReference type="InterPro" id="IPR013098">
    <property type="entry name" value="Ig_I-set"/>
</dbReference>
<keyword evidence="20" id="KW-1185">Reference proteome</keyword>
<evidence type="ECO:0000313" key="19">
    <source>
        <dbReference type="EnsemblMetazoa" id="XP_783851"/>
    </source>
</evidence>
<dbReference type="PROSITE" id="PS00135">
    <property type="entry name" value="TRYPSIN_SER"/>
    <property type="match status" value="1"/>
</dbReference>
<dbReference type="FunFam" id="2.40.10.10:FF:000120">
    <property type="entry name" value="Putative serine protease"/>
    <property type="match status" value="1"/>
</dbReference>
<dbReference type="Pfam" id="PF00058">
    <property type="entry name" value="Ldl_recept_b"/>
    <property type="match status" value="7"/>
</dbReference>
<feature type="repeat" description="LDL-receptor class B" evidence="12">
    <location>
        <begin position="918"/>
        <end position="961"/>
    </location>
</feature>
<feature type="domain" description="Ig-like" evidence="17">
    <location>
        <begin position="1249"/>
        <end position="1316"/>
    </location>
</feature>
<dbReference type="Gene3D" id="2.60.40.10">
    <property type="entry name" value="Immunoglobulins"/>
    <property type="match status" value="2"/>
</dbReference>
<dbReference type="GO" id="GO:0006508">
    <property type="term" value="P:proteolysis"/>
    <property type="evidence" value="ECO:0007669"/>
    <property type="project" value="UniProtKB-KW"/>
</dbReference>
<feature type="repeat" description="LDL-receptor class B" evidence="12">
    <location>
        <begin position="562"/>
        <end position="604"/>
    </location>
</feature>
<dbReference type="InterPro" id="IPR000436">
    <property type="entry name" value="Sushi_SCR_CCP_dom"/>
</dbReference>
<dbReference type="PROSITE" id="PS00134">
    <property type="entry name" value="TRYPSIN_HIS"/>
    <property type="match status" value="1"/>
</dbReference>
<dbReference type="PROSITE" id="PS01180">
    <property type="entry name" value="CUB"/>
    <property type="match status" value="1"/>
</dbReference>
<dbReference type="SMART" id="SM00181">
    <property type="entry name" value="EGF"/>
    <property type="match status" value="3"/>
</dbReference>
<sequence length="1685" mass="187002">MVYTTLLIAGVAYIFLALQAVDAQIHNVSAGSGTIQSPNFPRWYPNLELIEWRIQSPPNTHIRLRFLLFKLDESDDCVADALFVYDGIGDSGSPFLGRFCGSGLPPMLESSSSLMTVRFVSDFQEQHDGFVLTYEVVDDILGSRIVWTEVHPDTEMVRLSSLGADPLNMVTPEGTLQSTITTDIHYRVSRGSWGAVAINYGQQHIFWSDRGLKRIIAGRIGENSRAGPFFQGTSDSVNGIAVDWLTGNVYWTDAVYDWILLHSSDGSRYDIVVDEGLDQPGGIAVHPIRSFLFWTDAGDEPKVERSDLAGGNRIKLATTDVVTPRGITLDFDTDLVYWVDSDPSGNRVEVCDILGANRRQLYRTPAYEGFFDLTIFTNFIYVTGENTSTLHLLTKDTGQFVFSLNLPNRPYGIVTFAPDTQPLAVSHCSSNPCSYLCVGGGPNGFTCLCGTGRLLAADGRTCRDERAISPPQLFVASRTKLSMYPSNFPDITIPDDFNITNMLVNRNHAVALAVDLEDGLVFYSDVASKAIGMASLRVGSTVRYITGATGSVEGMAVDWLTKHLYWTDNPRGTIEVSRYDGSYRTTLLKDKVLRPRSIAIDPAKKVMFWTEFGPPTQIERASLDGTGRMEIIGPTQGVGQMSGLVIDYKEKRLYFADIARGIISSVDYDGGGIRQVISKPNSLFFEVTLYKDYIMWTELGPNQGIFISNKETGEAVRAFPMTEEVYGITMYADTRQKIIHNPCRSYNGGCQQLCLNSYEQTNGYVCHCSMGYYLADNGRDCHSDLVDHDFLLVTDTYHRGIYQVDLYSNFKPEALRLNGVKNPIGISFDPVERMVYWTDVEKREVNRASLDGSRQDTIAIENIGQPDGIAVDSISKLVYWSDLATRSISVSTLDGSDRKTLVTNIAKPRAIVLHPVEGIMFWSDWRSSTVIERSYMDGDMRRVIINTGLRWTNGLAIDFEENRLYWCDGGLDVIESSDFSGRDRRVVLNLGDGRHAFGISVIDQSVYWTDWMVKGLLKADKLTGQNNVVLGKRDFTRPNALFAVTNASLPSGINSCSENNGGCSTLCLPTAIGRSCACADGVDLAQDGVTCVSELDIQCPLDFIYGGVEESCDRSAGSTCSVICYSGLVPAVDYVICQNSGSWDIPRSAICREEQCEALDVPNHAIFSGPCNPPYDQGKLCILECEPGYVRTSGKPRRVCAHGGEWLGTPIVCEEMVEPPPEGECSSELAFQETPEDYSPVQDDLVQQSCTTNSPQADITWYKDGVRLMTGSVNGIYILPSNDLLIPGFDTHHQGHYACVASFSGRECLRVEVDFAFDPYRHFEAVPANASLDVGDHHLFECQAQSAIDSVTWWKDGSRVHQTDQIILISGGSLLIRNLVRQDSGKYTCIVSDQRGNQRGKAYAWLTVADTMNPPTINITEVCGTVTSPEATMFTTPGPRDGRVVGGQQSLPGSAPYMGRIWHKADRTFVCGATLLNQRWVITAAHCIVLYQLQFRDILLYFGDHDTLTSEDHQVIAEVDQIIQHEDFDEESFDKDIALIRLKQPFAEFTDYIRPICIPPAWLAKMLLQPDMMGRVTGWGQIAEGGPYPRYLTEVDLPVVKSKKCKDATTFEVTRYMFCAGYASAEEKKDACQGDSGGPFAMLHENRWYQLGIVSWGEGCARDSKYGYYTKILRLHSWIDRNISD</sequence>
<dbReference type="SMART" id="SM00020">
    <property type="entry name" value="Tryp_SPc"/>
    <property type="match status" value="1"/>
</dbReference>
<dbReference type="PROSITE" id="PS50923">
    <property type="entry name" value="SUSHI"/>
    <property type="match status" value="1"/>
</dbReference>
<dbReference type="RefSeq" id="XP_783851.3">
    <property type="nucleotide sequence ID" value="XM_778758.4"/>
</dbReference>
<dbReference type="SUPFAM" id="SSF63825">
    <property type="entry name" value="YWTD domain"/>
    <property type="match status" value="3"/>
</dbReference>
<dbReference type="SUPFAM" id="SSF49854">
    <property type="entry name" value="Spermadhesin, CUB domain"/>
    <property type="match status" value="1"/>
</dbReference>
<dbReference type="InterPro" id="IPR007110">
    <property type="entry name" value="Ig-like_dom"/>
</dbReference>
<dbReference type="InterPro" id="IPR009003">
    <property type="entry name" value="Peptidase_S1_PA"/>
</dbReference>
<dbReference type="Gene3D" id="2.60.120.290">
    <property type="entry name" value="Spermadhesin, CUB domain"/>
    <property type="match status" value="1"/>
</dbReference>
<keyword evidence="7 13" id="KW-0378">Hydrolase</keyword>
<dbReference type="SMART" id="SM00032">
    <property type="entry name" value="CCP"/>
    <property type="match status" value="2"/>
</dbReference>
<evidence type="ECO:0000259" key="15">
    <source>
        <dbReference type="PROSITE" id="PS01180"/>
    </source>
</evidence>
<keyword evidence="4 13" id="KW-0645">Protease</keyword>
<dbReference type="FunFam" id="2.120.10.30:FF:000241">
    <property type="entry name" value="Low-density lipoprotein receptor-related protein 6"/>
    <property type="match status" value="2"/>
</dbReference>
<dbReference type="InterPro" id="IPR013783">
    <property type="entry name" value="Ig-like_fold"/>
</dbReference>
<keyword evidence="8 13" id="KW-0720">Serine protease</keyword>
<dbReference type="SMART" id="SM00408">
    <property type="entry name" value="IGc2"/>
    <property type="match status" value="2"/>
</dbReference>
<evidence type="ECO:0000256" key="10">
    <source>
        <dbReference type="ARBA" id="ARBA00023180"/>
    </source>
</evidence>
<evidence type="ECO:0000256" key="14">
    <source>
        <dbReference type="SAM" id="SignalP"/>
    </source>
</evidence>
<dbReference type="Pfam" id="PF14670">
    <property type="entry name" value="FXa_inhibition"/>
    <property type="match status" value="1"/>
</dbReference>
<comment type="caution">
    <text evidence="11">Lacks conserved residue(s) required for the propagation of feature annotation.</text>
</comment>
<dbReference type="InterPro" id="IPR003599">
    <property type="entry name" value="Ig_sub"/>
</dbReference>
<dbReference type="InterPro" id="IPR033116">
    <property type="entry name" value="TRYPSIN_SER"/>
</dbReference>
<dbReference type="PROSITE" id="PS51120">
    <property type="entry name" value="LDLRB"/>
    <property type="match status" value="8"/>
</dbReference>
<dbReference type="FunFam" id="2.120.10.30:FF:000132">
    <property type="entry name" value="Uncharacterized protein"/>
    <property type="match status" value="1"/>
</dbReference>
<feature type="repeat" description="LDL-receptor class B" evidence="12">
    <location>
        <begin position="962"/>
        <end position="1005"/>
    </location>
</feature>
<dbReference type="PROSITE" id="PS50240">
    <property type="entry name" value="TRYPSIN_DOM"/>
    <property type="match status" value="1"/>
</dbReference>
<keyword evidence="9" id="KW-1015">Disulfide bond</keyword>
<dbReference type="Proteomes" id="UP000007110">
    <property type="component" value="Unassembled WGS sequence"/>
</dbReference>
<evidence type="ECO:0000256" key="13">
    <source>
        <dbReference type="RuleBase" id="RU363034"/>
    </source>
</evidence>
<dbReference type="GO" id="GO:0004252">
    <property type="term" value="F:serine-type endopeptidase activity"/>
    <property type="evidence" value="ECO:0007669"/>
    <property type="project" value="InterPro"/>
</dbReference>
<dbReference type="InterPro" id="IPR000859">
    <property type="entry name" value="CUB_dom"/>
</dbReference>
<dbReference type="InterPro" id="IPR009030">
    <property type="entry name" value="Growth_fac_rcpt_cys_sf"/>
</dbReference>
<reference evidence="19" key="2">
    <citation type="submission" date="2021-01" db="UniProtKB">
        <authorList>
            <consortium name="EnsemblMetazoa"/>
        </authorList>
    </citation>
    <scope>IDENTIFICATION</scope>
</reference>
<dbReference type="SUPFAM" id="SSF57184">
    <property type="entry name" value="Growth factor receptor domain"/>
    <property type="match status" value="1"/>
</dbReference>
<comment type="subcellular location">
    <subcellularLocation>
        <location evidence="1">Secreted</location>
    </subcellularLocation>
</comment>
<dbReference type="CDD" id="cd00041">
    <property type="entry name" value="CUB"/>
    <property type="match status" value="1"/>
</dbReference>
<dbReference type="InterPro" id="IPR000742">
    <property type="entry name" value="EGF"/>
</dbReference>
<dbReference type="Pfam" id="PF00084">
    <property type="entry name" value="Sushi"/>
    <property type="match status" value="1"/>
</dbReference>
<dbReference type="PANTHER" id="PTHR46513:SF44">
    <property type="entry name" value="LDL RECEPTOR RELATED PROTEIN 4"/>
    <property type="match status" value="1"/>
</dbReference>
<dbReference type="PROSITE" id="PS01186">
    <property type="entry name" value="EGF_2"/>
    <property type="match status" value="1"/>
</dbReference>
<proteinExistence type="predicted"/>
<dbReference type="SMART" id="SM00409">
    <property type="entry name" value="IG"/>
    <property type="match status" value="2"/>
</dbReference>
<dbReference type="InterPro" id="IPR036179">
    <property type="entry name" value="Ig-like_dom_sf"/>
</dbReference>
<dbReference type="InterPro" id="IPR011042">
    <property type="entry name" value="6-blade_b-propeller_TolB-like"/>
</dbReference>
<keyword evidence="6" id="KW-0677">Repeat</keyword>
<dbReference type="Pfam" id="PF00089">
    <property type="entry name" value="Trypsin"/>
    <property type="match status" value="1"/>
</dbReference>
<feature type="repeat" description="LDL-receptor class B" evidence="12">
    <location>
        <begin position="290"/>
        <end position="333"/>
    </location>
</feature>
<feature type="signal peptide" evidence="14">
    <location>
        <begin position="1"/>
        <end position="23"/>
    </location>
</feature>
<evidence type="ECO:0000256" key="12">
    <source>
        <dbReference type="PROSITE-ProRule" id="PRU00461"/>
    </source>
</evidence>
<dbReference type="CDD" id="cd00190">
    <property type="entry name" value="Tryp_SPc"/>
    <property type="match status" value="1"/>
</dbReference>
<dbReference type="Gene3D" id="2.120.10.30">
    <property type="entry name" value="TolB, C-terminal domain"/>
    <property type="match status" value="3"/>
</dbReference>
<feature type="repeat" description="LDL-receptor class B" evidence="12">
    <location>
        <begin position="605"/>
        <end position="650"/>
    </location>
</feature>
<dbReference type="SUPFAM" id="SSF48726">
    <property type="entry name" value="Immunoglobulin"/>
    <property type="match status" value="2"/>
</dbReference>
<dbReference type="OrthoDB" id="9990982at2759"/>
<evidence type="ECO:0000256" key="7">
    <source>
        <dbReference type="ARBA" id="ARBA00022801"/>
    </source>
</evidence>
<dbReference type="EnsemblMetazoa" id="XM_778758">
    <property type="protein sequence ID" value="XP_783851"/>
    <property type="gene ID" value="LOC578599"/>
</dbReference>
<dbReference type="PROSITE" id="PS50835">
    <property type="entry name" value="IG_LIKE"/>
    <property type="match status" value="2"/>
</dbReference>
<evidence type="ECO:0000259" key="17">
    <source>
        <dbReference type="PROSITE" id="PS50835"/>
    </source>
</evidence>
<dbReference type="InterPro" id="IPR001314">
    <property type="entry name" value="Peptidase_S1A"/>
</dbReference>
<organism evidence="19 20">
    <name type="scientific">Strongylocentrotus purpuratus</name>
    <name type="common">Purple sea urchin</name>
    <dbReference type="NCBI Taxonomy" id="7668"/>
    <lineage>
        <taxon>Eukaryota</taxon>
        <taxon>Metazoa</taxon>
        <taxon>Echinodermata</taxon>
        <taxon>Eleutherozoa</taxon>
        <taxon>Echinozoa</taxon>
        <taxon>Echinoidea</taxon>
        <taxon>Euechinoidea</taxon>
        <taxon>Echinacea</taxon>
        <taxon>Camarodonta</taxon>
        <taxon>Echinidea</taxon>
        <taxon>Strongylocentrotidae</taxon>
        <taxon>Strongylocentrotus</taxon>
    </lineage>
</organism>
<name>A0A7M7RE93_STRPU</name>
<dbReference type="Gene3D" id="2.40.10.10">
    <property type="entry name" value="Trypsin-like serine proteases"/>
    <property type="match status" value="2"/>
</dbReference>
<keyword evidence="3" id="KW-0245">EGF-like domain</keyword>
<dbReference type="SMART" id="SM00135">
    <property type="entry name" value="LY"/>
    <property type="match status" value="13"/>
</dbReference>
<dbReference type="InterPro" id="IPR018114">
    <property type="entry name" value="TRYPSIN_HIS"/>
</dbReference>
<feature type="repeat" description="LDL-receptor class B" evidence="12">
    <location>
        <begin position="833"/>
        <end position="875"/>
    </location>
</feature>
<evidence type="ECO:0000256" key="5">
    <source>
        <dbReference type="ARBA" id="ARBA00022729"/>
    </source>
</evidence>
<feature type="domain" description="CUB" evidence="15">
    <location>
        <begin position="21"/>
        <end position="137"/>
    </location>
</feature>
<dbReference type="InterPro" id="IPR035914">
    <property type="entry name" value="Sperma_CUB_dom_sf"/>
</dbReference>
<keyword evidence="2" id="KW-0964">Secreted</keyword>
<dbReference type="InterPro" id="IPR003598">
    <property type="entry name" value="Ig_sub2"/>
</dbReference>
<dbReference type="SUPFAM" id="SSF57535">
    <property type="entry name" value="Complement control module/SCR domain"/>
    <property type="match status" value="1"/>
</dbReference>
<dbReference type="InterPro" id="IPR000033">
    <property type="entry name" value="LDLR_classB_rpt"/>
</dbReference>
<dbReference type="OMA" id="NRVEVCD"/>
<evidence type="ECO:0000256" key="9">
    <source>
        <dbReference type="ARBA" id="ARBA00023157"/>
    </source>
</evidence>
<dbReference type="SUPFAM" id="SSF50494">
    <property type="entry name" value="Trypsin-like serine proteases"/>
    <property type="match status" value="1"/>
</dbReference>
<feature type="chain" id="PRO_5029670808" evidence="14">
    <location>
        <begin position="24"/>
        <end position="1685"/>
    </location>
</feature>
<dbReference type="SUPFAM" id="SSF57196">
    <property type="entry name" value="EGF/Laminin"/>
    <property type="match status" value="1"/>
</dbReference>
<dbReference type="InterPro" id="IPR043504">
    <property type="entry name" value="Peptidase_S1_PA_chymotrypsin"/>
</dbReference>
<evidence type="ECO:0000259" key="18">
    <source>
        <dbReference type="PROSITE" id="PS50923"/>
    </source>
</evidence>
<dbReference type="GO" id="GO:0005576">
    <property type="term" value="C:extracellular region"/>
    <property type="evidence" value="ECO:0007669"/>
    <property type="project" value="UniProtKB-SubCell"/>
</dbReference>
<evidence type="ECO:0000256" key="6">
    <source>
        <dbReference type="ARBA" id="ARBA00022737"/>
    </source>
</evidence>
<evidence type="ECO:0000256" key="3">
    <source>
        <dbReference type="ARBA" id="ARBA00022536"/>
    </source>
</evidence>
<dbReference type="Gene3D" id="2.10.70.10">
    <property type="entry name" value="Complement Module, domain 1"/>
    <property type="match status" value="1"/>
</dbReference>
<feature type="domain" description="Peptidase S1" evidence="16">
    <location>
        <begin position="1444"/>
        <end position="1684"/>
    </location>
</feature>
<dbReference type="PRINTS" id="PR00722">
    <property type="entry name" value="CHYMOTRYPSIN"/>
</dbReference>
<dbReference type="CDD" id="cd00033">
    <property type="entry name" value="CCP"/>
    <property type="match status" value="1"/>
</dbReference>
<feature type="repeat" description="LDL-receptor class B" evidence="12">
    <location>
        <begin position="247"/>
        <end position="289"/>
    </location>
</feature>
<feature type="domain" description="Ig-like" evidence="17">
    <location>
        <begin position="1319"/>
        <end position="1407"/>
    </location>
</feature>
<reference evidence="20" key="1">
    <citation type="submission" date="2015-02" db="EMBL/GenBank/DDBJ databases">
        <title>Genome sequencing for Strongylocentrotus purpuratus.</title>
        <authorList>
            <person name="Murali S."/>
            <person name="Liu Y."/>
            <person name="Vee V."/>
            <person name="English A."/>
            <person name="Wang M."/>
            <person name="Skinner E."/>
            <person name="Han Y."/>
            <person name="Muzny D.M."/>
            <person name="Worley K.C."/>
            <person name="Gibbs R.A."/>
        </authorList>
    </citation>
    <scope>NUCLEOTIDE SEQUENCE</scope>
</reference>
<accession>A0A7M7RE93</accession>
<dbReference type="Pfam" id="PF07679">
    <property type="entry name" value="I-set"/>
    <property type="match status" value="1"/>
</dbReference>
<keyword evidence="5 14" id="KW-0732">Signal</keyword>
<dbReference type="Pfam" id="PF00431">
    <property type="entry name" value="CUB"/>
    <property type="match status" value="1"/>
</dbReference>
<evidence type="ECO:0000256" key="1">
    <source>
        <dbReference type="ARBA" id="ARBA00004613"/>
    </source>
</evidence>
<dbReference type="InterPro" id="IPR001254">
    <property type="entry name" value="Trypsin_dom"/>
</dbReference>
<keyword evidence="10" id="KW-0325">Glycoprotein</keyword>
<dbReference type="PANTHER" id="PTHR46513">
    <property type="entry name" value="VITELLOGENIN RECEPTOR-LIKE PROTEIN-RELATED-RELATED"/>
    <property type="match status" value="1"/>
</dbReference>
<dbReference type="InterPro" id="IPR050778">
    <property type="entry name" value="Cueball_EGF_LRP_Nidogen"/>
</dbReference>
<dbReference type="SMART" id="SM00042">
    <property type="entry name" value="CUB"/>
    <property type="match status" value="1"/>
</dbReference>
<dbReference type="FunFam" id="2.60.120.290:FF:000013">
    <property type="entry name" value="Membrane frizzled-related protein"/>
    <property type="match status" value="1"/>
</dbReference>
<dbReference type="GeneID" id="578599"/>
<dbReference type="InterPro" id="IPR035976">
    <property type="entry name" value="Sushi/SCR/CCP_sf"/>
</dbReference>
<protein>
    <submittedName>
        <fullName evidence="19">Uncharacterized protein</fullName>
    </submittedName>
</protein>
<evidence type="ECO:0000259" key="16">
    <source>
        <dbReference type="PROSITE" id="PS50240"/>
    </source>
</evidence>
<feature type="repeat" description="LDL-receptor class B" evidence="12">
    <location>
        <begin position="876"/>
        <end position="917"/>
    </location>
</feature>
<evidence type="ECO:0000256" key="4">
    <source>
        <dbReference type="ARBA" id="ARBA00022670"/>
    </source>
</evidence>
<feature type="domain" description="Sushi" evidence="18">
    <location>
        <begin position="1154"/>
        <end position="1215"/>
    </location>
</feature>
<evidence type="ECO:0000256" key="8">
    <source>
        <dbReference type="ARBA" id="ARBA00022825"/>
    </source>
</evidence>
<dbReference type="KEGG" id="spu:578599"/>
<evidence type="ECO:0000313" key="20">
    <source>
        <dbReference type="Proteomes" id="UP000007110"/>
    </source>
</evidence>
<evidence type="ECO:0000256" key="11">
    <source>
        <dbReference type="PROSITE-ProRule" id="PRU00302"/>
    </source>
</evidence>
<dbReference type="InParanoid" id="A0A7M7RE93"/>
<evidence type="ECO:0000256" key="2">
    <source>
        <dbReference type="ARBA" id="ARBA00022525"/>
    </source>
</evidence>